<keyword evidence="1" id="KW-0732">Signal</keyword>
<dbReference type="InterPro" id="IPR007815">
    <property type="entry name" value="Emycin_Estase"/>
</dbReference>
<dbReference type="GO" id="GO:0046677">
    <property type="term" value="P:response to antibiotic"/>
    <property type="evidence" value="ECO:0007669"/>
    <property type="project" value="InterPro"/>
</dbReference>
<dbReference type="OrthoDB" id="9810066at2"/>
<dbReference type="PANTHER" id="PTHR31299">
    <property type="entry name" value="ESTERASE, PUTATIVE (AFU_ORTHOLOGUE AFUA_1G05850)-RELATED"/>
    <property type="match status" value="1"/>
</dbReference>
<dbReference type="PANTHER" id="PTHR31299:SF0">
    <property type="entry name" value="ESTERASE, PUTATIVE (AFU_ORTHOLOGUE AFUA_1G05850)-RELATED"/>
    <property type="match status" value="1"/>
</dbReference>
<evidence type="ECO:0000313" key="2">
    <source>
        <dbReference type="EMBL" id="SDF61006.1"/>
    </source>
</evidence>
<reference evidence="2 4" key="1">
    <citation type="submission" date="2016-10" db="EMBL/GenBank/DDBJ databases">
        <authorList>
            <person name="de Groot N.N."/>
        </authorList>
    </citation>
    <scope>NUCLEOTIDE SEQUENCE [LARGE SCALE GENOMIC DNA]</scope>
    <source>
        <strain evidence="2 4">CGMCC 4.1859</strain>
    </source>
</reference>
<name>A0A1G7MH92_9ACTN</name>
<dbReference type="CDD" id="cd14728">
    <property type="entry name" value="Ere-like"/>
    <property type="match status" value="1"/>
</dbReference>
<sequence length="470" mass="52524">MKRRTAILLPSALLTLATLTAATPALADATAHGPTRVAADSVGSGGVGGTASAADRVVRGIERSAHALRSTDPDSSRRDLDALDPMVGNAQVVGVGEATHGSREFFRMKHRVLRHLVQEKGFRAFALELPWSSGLRLDDYVVHGKGSLEDIAHEEFQGSYEIWNNQDYRDLIAWIREYNLRHPHDPVHFVGTDMGYAGPELYDRITDYVARAHPELLDRVAALYEGLRPTTDAATYSARYSALSLAERKDRAERTGKVLDLLEKARPGRGADARDRLWAVQNARAVHQMAEGLSFDVEDETQVARMMKYRDRTMAANTLWWNRHTGDRMLLSAHNTHVSYDSFDPRYPKTEGAFLRDALGGKYVSIGFSFYKGDFKAFGTDDGVMRTRTIEGARPGSNEYTLDAARQRDYILDMRTAPPAVRAWLDQRRTTYNVGAGWPDTYRYDMALGEAHDVLIHLHEIHATTYLGTS</sequence>
<evidence type="ECO:0000313" key="5">
    <source>
        <dbReference type="Proteomes" id="UP001432161"/>
    </source>
</evidence>
<dbReference type="AlphaFoldDB" id="A0A1G7MH92"/>
<feature type="chain" id="PRO_5011792659" evidence="1">
    <location>
        <begin position="28"/>
        <end position="470"/>
    </location>
</feature>
<feature type="signal peptide" evidence="1">
    <location>
        <begin position="1"/>
        <end position="27"/>
    </location>
</feature>
<dbReference type="PIRSF" id="PIRSF036794">
    <property type="entry name" value="UCP_erythr_ester"/>
    <property type="match status" value="1"/>
</dbReference>
<dbReference type="Pfam" id="PF05139">
    <property type="entry name" value="Erythro_esteras"/>
    <property type="match status" value="1"/>
</dbReference>
<dbReference type="Proteomes" id="UP000198614">
    <property type="component" value="Unassembled WGS sequence"/>
</dbReference>
<gene>
    <name evidence="3" type="ORF">OHN36_00680</name>
    <name evidence="2" type="ORF">SAMN05216260_109196</name>
</gene>
<dbReference type="EMBL" id="FNAX01000009">
    <property type="protein sequence ID" value="SDF61006.1"/>
    <property type="molecule type" value="Genomic_DNA"/>
</dbReference>
<organism evidence="2 4">
    <name type="scientific">Streptomyces griseoaurantiacus</name>
    <dbReference type="NCBI Taxonomy" id="68213"/>
    <lineage>
        <taxon>Bacteria</taxon>
        <taxon>Bacillati</taxon>
        <taxon>Actinomycetota</taxon>
        <taxon>Actinomycetes</taxon>
        <taxon>Kitasatosporales</taxon>
        <taxon>Streptomycetaceae</taxon>
        <taxon>Streptomyces</taxon>
        <taxon>Streptomyces aurantiacus group</taxon>
    </lineage>
</organism>
<dbReference type="InterPro" id="IPR052036">
    <property type="entry name" value="Hydrolase/PRTase-associated"/>
</dbReference>
<evidence type="ECO:0000256" key="1">
    <source>
        <dbReference type="SAM" id="SignalP"/>
    </source>
</evidence>
<dbReference type="InterPro" id="IPR014622">
    <property type="entry name" value="UCP036794_erythomycin"/>
</dbReference>
<proteinExistence type="predicted"/>
<protein>
    <submittedName>
        <fullName evidence="2 3">Erythromycin esterase</fullName>
    </submittedName>
</protein>
<dbReference type="SUPFAM" id="SSF159501">
    <property type="entry name" value="EreA/ChaN-like"/>
    <property type="match status" value="1"/>
</dbReference>
<keyword evidence="5" id="KW-1185">Reference proteome</keyword>
<dbReference type="Gene3D" id="3.40.1660.10">
    <property type="entry name" value="EreA-like (biosynthetic domain)"/>
    <property type="match status" value="1"/>
</dbReference>
<dbReference type="Proteomes" id="UP001432161">
    <property type="component" value="Chromosome"/>
</dbReference>
<evidence type="ECO:0000313" key="3">
    <source>
        <dbReference type="EMBL" id="WUR35792.1"/>
    </source>
</evidence>
<reference evidence="3" key="2">
    <citation type="submission" date="2022-10" db="EMBL/GenBank/DDBJ databases">
        <title>The complete genomes of actinobacterial strains from the NBC collection.</title>
        <authorList>
            <person name="Joergensen T.S."/>
            <person name="Alvarez Arevalo M."/>
            <person name="Sterndorff E.B."/>
            <person name="Faurdal D."/>
            <person name="Vuksanovic O."/>
            <person name="Mourched A.-S."/>
            <person name="Charusanti P."/>
            <person name="Shaw S."/>
            <person name="Blin K."/>
            <person name="Weber T."/>
        </authorList>
    </citation>
    <scope>NUCLEOTIDE SEQUENCE</scope>
    <source>
        <strain evidence="3">NBC_00489</strain>
    </source>
</reference>
<dbReference type="EMBL" id="CP108330">
    <property type="protein sequence ID" value="WUR35792.1"/>
    <property type="molecule type" value="Genomic_DNA"/>
</dbReference>
<dbReference type="Gene3D" id="1.20.1440.30">
    <property type="entry name" value="Biosynthetic Protein domain"/>
    <property type="match status" value="1"/>
</dbReference>
<evidence type="ECO:0000313" key="4">
    <source>
        <dbReference type="Proteomes" id="UP000198614"/>
    </source>
</evidence>
<accession>A0A1G7MH92</accession>
<dbReference type="Gene3D" id="3.30.1870.10">
    <property type="entry name" value="EreA-like, domain 2"/>
    <property type="match status" value="1"/>
</dbReference>